<protein>
    <submittedName>
        <fullName evidence="2">NfeD family protein</fullName>
    </submittedName>
</protein>
<gene>
    <name evidence="2" type="ORF">PMG71_04365</name>
</gene>
<sequence>MNSPGTQTRSFPWPSSDPVILIEGEAVVEQPIVPYGRGRVYYRGSWWPATSMEEVTLLKGQFVRVVERQNITLLVTPVASPIGTRSL</sequence>
<reference evidence="2 3" key="1">
    <citation type="submission" date="2023-01" db="EMBL/GenBank/DDBJ databases">
        <title>Novel diversity within Roseofilum (Cyanobacteria; Desertifilaceae) from marine benthic mats with descriptions of four novel species.</title>
        <authorList>
            <person name="Wang Y."/>
            <person name="Berthold D.E."/>
            <person name="Hu J."/>
            <person name="Lefler F.W."/>
            <person name="Laughinghouse H.D. IV."/>
        </authorList>
    </citation>
    <scope>NUCLEOTIDE SEQUENCE [LARGE SCALE GENOMIC DNA]</scope>
    <source>
        <strain evidence="2 3">BLCC-M154</strain>
    </source>
</reference>
<keyword evidence="3" id="KW-1185">Reference proteome</keyword>
<name>A0ABT7ARE3_9CYAN</name>
<organism evidence="2 3">
    <name type="scientific">Roseofilum acuticapitatum BLCC-M154</name>
    <dbReference type="NCBI Taxonomy" id="3022444"/>
    <lineage>
        <taxon>Bacteria</taxon>
        <taxon>Bacillati</taxon>
        <taxon>Cyanobacteriota</taxon>
        <taxon>Cyanophyceae</taxon>
        <taxon>Desertifilales</taxon>
        <taxon>Desertifilaceae</taxon>
        <taxon>Roseofilum</taxon>
        <taxon>Roseofilum acuticapitatum</taxon>
    </lineage>
</organism>
<dbReference type="RefSeq" id="WP_283752415.1">
    <property type="nucleotide sequence ID" value="NZ_JAQOSP010000030.1"/>
</dbReference>
<evidence type="ECO:0000313" key="2">
    <source>
        <dbReference type="EMBL" id="MDJ1168653.1"/>
    </source>
</evidence>
<dbReference type="InterPro" id="IPR012340">
    <property type="entry name" value="NA-bd_OB-fold"/>
</dbReference>
<dbReference type="EMBL" id="JAQOSP010000030">
    <property type="protein sequence ID" value="MDJ1168653.1"/>
    <property type="molecule type" value="Genomic_DNA"/>
</dbReference>
<feature type="domain" description="NfeD-like C-terminal" evidence="1">
    <location>
        <begin position="22"/>
        <end position="77"/>
    </location>
</feature>
<proteinExistence type="predicted"/>
<evidence type="ECO:0000313" key="3">
    <source>
        <dbReference type="Proteomes" id="UP001235303"/>
    </source>
</evidence>
<dbReference type="Pfam" id="PF01957">
    <property type="entry name" value="NfeD"/>
    <property type="match status" value="1"/>
</dbReference>
<dbReference type="Proteomes" id="UP001235303">
    <property type="component" value="Unassembled WGS sequence"/>
</dbReference>
<dbReference type="Gene3D" id="2.40.50.140">
    <property type="entry name" value="Nucleic acid-binding proteins"/>
    <property type="match status" value="1"/>
</dbReference>
<comment type="caution">
    <text evidence="2">The sequence shown here is derived from an EMBL/GenBank/DDBJ whole genome shotgun (WGS) entry which is preliminary data.</text>
</comment>
<accession>A0ABT7ARE3</accession>
<dbReference type="InterPro" id="IPR002810">
    <property type="entry name" value="NfeD-like_C"/>
</dbReference>
<evidence type="ECO:0000259" key="1">
    <source>
        <dbReference type="Pfam" id="PF01957"/>
    </source>
</evidence>